<dbReference type="HOGENOM" id="CLU_1525420_0_0_1"/>
<evidence type="ECO:0000313" key="3">
    <source>
        <dbReference type="Proteomes" id="UP000001194"/>
    </source>
</evidence>
<feature type="region of interest" description="Disordered" evidence="1">
    <location>
        <begin position="102"/>
        <end position="152"/>
    </location>
</feature>
<evidence type="ECO:0000313" key="2">
    <source>
        <dbReference type="EMBL" id="EDR01108.1"/>
    </source>
</evidence>
<dbReference type="Proteomes" id="UP000001194">
    <property type="component" value="Unassembled WGS sequence"/>
</dbReference>
<organism evidence="3">
    <name type="scientific">Laccaria bicolor (strain S238N-H82 / ATCC MYA-4686)</name>
    <name type="common">Bicoloured deceiver</name>
    <name type="synonym">Laccaria laccata var. bicolor</name>
    <dbReference type="NCBI Taxonomy" id="486041"/>
    <lineage>
        <taxon>Eukaryota</taxon>
        <taxon>Fungi</taxon>
        <taxon>Dikarya</taxon>
        <taxon>Basidiomycota</taxon>
        <taxon>Agaricomycotina</taxon>
        <taxon>Agaricomycetes</taxon>
        <taxon>Agaricomycetidae</taxon>
        <taxon>Agaricales</taxon>
        <taxon>Agaricineae</taxon>
        <taxon>Hydnangiaceae</taxon>
        <taxon>Laccaria</taxon>
    </lineage>
</organism>
<dbReference type="EMBL" id="DS547142">
    <property type="protein sequence ID" value="EDR01108.1"/>
    <property type="molecule type" value="Genomic_DNA"/>
</dbReference>
<dbReference type="AlphaFoldDB" id="B0DW32"/>
<feature type="region of interest" description="Disordered" evidence="1">
    <location>
        <begin position="1"/>
        <end position="87"/>
    </location>
</feature>
<dbReference type="RefSeq" id="XP_001888150.1">
    <property type="nucleotide sequence ID" value="XM_001888115.1"/>
</dbReference>
<feature type="compositionally biased region" description="Low complexity" evidence="1">
    <location>
        <begin position="18"/>
        <end position="87"/>
    </location>
</feature>
<proteinExistence type="predicted"/>
<gene>
    <name evidence="2" type="ORF">LACBIDRAFT_312405</name>
</gene>
<dbReference type="KEGG" id="lbc:LACBIDRAFT_312405"/>
<protein>
    <submittedName>
        <fullName evidence="2">Predicted protein</fullName>
    </submittedName>
</protein>
<feature type="compositionally biased region" description="Polar residues" evidence="1">
    <location>
        <begin position="157"/>
        <end position="169"/>
    </location>
</feature>
<evidence type="ECO:0000256" key="1">
    <source>
        <dbReference type="SAM" id="MobiDB-lite"/>
    </source>
</evidence>
<dbReference type="InParanoid" id="B0DW32"/>
<feature type="region of interest" description="Disordered" evidence="1">
    <location>
        <begin position="157"/>
        <end position="176"/>
    </location>
</feature>
<sequence>MMMTPTTIAKGPLKSMSPPTSGLGSTTTLTTVIKGPLTTLTTTPGPLTALTATPSTSTATPSASTATPSASTATPSTSTATPSPPTVTLVTATPAIVKGLSEPATDASTLPPPIIPPLTASETTTPANIMRRPSNTTQGTVEGPSDSRQKTISDALQKSVQENESQNTCKEIRHTF</sequence>
<keyword evidence="3" id="KW-1185">Reference proteome</keyword>
<dbReference type="GeneID" id="6083829"/>
<feature type="compositionally biased region" description="Polar residues" evidence="1">
    <location>
        <begin position="122"/>
        <end position="140"/>
    </location>
</feature>
<name>B0DW32_LACBS</name>
<accession>B0DW32</accession>
<reference evidence="2 3" key="1">
    <citation type="journal article" date="2008" name="Nature">
        <title>The genome of Laccaria bicolor provides insights into mycorrhizal symbiosis.</title>
        <authorList>
            <person name="Martin F."/>
            <person name="Aerts A."/>
            <person name="Ahren D."/>
            <person name="Brun A."/>
            <person name="Danchin E.G.J."/>
            <person name="Duchaussoy F."/>
            <person name="Gibon J."/>
            <person name="Kohler A."/>
            <person name="Lindquist E."/>
            <person name="Pereda V."/>
            <person name="Salamov A."/>
            <person name="Shapiro H.J."/>
            <person name="Wuyts J."/>
            <person name="Blaudez D."/>
            <person name="Buee M."/>
            <person name="Brokstein P."/>
            <person name="Canbaeck B."/>
            <person name="Cohen D."/>
            <person name="Courty P.E."/>
            <person name="Coutinho P.M."/>
            <person name="Delaruelle C."/>
            <person name="Detter J.C."/>
            <person name="Deveau A."/>
            <person name="DiFazio S."/>
            <person name="Duplessis S."/>
            <person name="Fraissinet-Tachet L."/>
            <person name="Lucic E."/>
            <person name="Frey-Klett P."/>
            <person name="Fourrey C."/>
            <person name="Feussner I."/>
            <person name="Gay G."/>
            <person name="Grimwood J."/>
            <person name="Hoegger P.J."/>
            <person name="Jain P."/>
            <person name="Kilaru S."/>
            <person name="Labbe J."/>
            <person name="Lin Y.C."/>
            <person name="Legue V."/>
            <person name="Le Tacon F."/>
            <person name="Marmeisse R."/>
            <person name="Melayah D."/>
            <person name="Montanini B."/>
            <person name="Muratet M."/>
            <person name="Nehls U."/>
            <person name="Niculita-Hirzel H."/>
            <person name="Oudot-Le Secq M.P."/>
            <person name="Peter M."/>
            <person name="Quesneville H."/>
            <person name="Rajashekar B."/>
            <person name="Reich M."/>
            <person name="Rouhier N."/>
            <person name="Schmutz J."/>
            <person name="Yin T."/>
            <person name="Chalot M."/>
            <person name="Henrissat B."/>
            <person name="Kuees U."/>
            <person name="Lucas S."/>
            <person name="Van de Peer Y."/>
            <person name="Podila G.K."/>
            <person name="Polle A."/>
            <person name="Pukkila P.J."/>
            <person name="Richardson P.M."/>
            <person name="Rouze P."/>
            <person name="Sanders I.R."/>
            <person name="Stajich J.E."/>
            <person name="Tunlid A."/>
            <person name="Tuskan G."/>
            <person name="Grigoriev I.V."/>
        </authorList>
    </citation>
    <scope>NUCLEOTIDE SEQUENCE [LARGE SCALE GENOMIC DNA]</scope>
    <source>
        <strain evidence="3">S238N-H82 / ATCC MYA-4686</strain>
    </source>
</reference>